<gene>
    <name evidence="1" type="ORF">V3I05_06600</name>
</gene>
<name>A0ABZ3F2I4_9HELI</name>
<evidence type="ECO:0000313" key="1">
    <source>
        <dbReference type="EMBL" id="XAM17353.1"/>
    </source>
</evidence>
<protein>
    <submittedName>
        <fullName evidence="1">Uncharacterized protein</fullName>
    </submittedName>
</protein>
<dbReference type="EMBL" id="CP145316">
    <property type="protein sequence ID" value="XAM17353.1"/>
    <property type="molecule type" value="Genomic_DNA"/>
</dbReference>
<dbReference type="Proteomes" id="UP001434737">
    <property type="component" value="Chromosome"/>
</dbReference>
<proteinExistence type="predicted"/>
<dbReference type="RefSeq" id="WP_343353025.1">
    <property type="nucleotide sequence ID" value="NZ_CP145316.1"/>
</dbReference>
<keyword evidence="2" id="KW-1185">Reference proteome</keyword>
<sequence length="668" mass="76095">MNEYQKAYIALSRELLFSSSPLVITPKNPYKTTKSLYSSLECKIFFDKEKDVIYIFTYNGDVFDCKDLLQDINNLTNQNKQDLQNYNISIFLESTLLTGGNESKSLGYECYFGTLDSKDSNLGLDESKPIYHLIGEIDSNSMESTSNNKDSNNSLSTLQIFLNGNTLTLLNYSLLDSSLNIKLECNSKESKEILEREQIQREQIQRDSNSIDSLTSTAMLHPILEDDEIKCPHGGVVQLKSNLGKSITDKNIPFILETDLLHSPIIGCTNNIAGVPIPCTQVALILPSSRGLKKHNGDYPIMQDLVSSGVFSDKGVPLICTPKANSYKINAPNPTHTKNIEKEALKAQIEFHKPILRLHYKICPSQKDNLPIYRIKLNDSIIESNNDIPLDVLHIDIAKDTQALDVETLNDNSLDSNLQDILSKIYSSLKQTYAKDYLYQYLSLQLDSNALILILLIPQSLPKLFKEPYKNYKHKDYGIGKYHYLYNYCTFTAFKIEDSMQVGLDSYPSNATILTLHTPYKTQRLELQLASGLDSVIESDREQTQQIIDSLLTLQVVNGGYRQKYWGFGEEIQENLLQADIDKENRESKETQEKEKQITEIYFSYGEDKIRLNDISRHSQDINLHIKTQGYEEGERLDLTLEFQEKTFQISATIRNNQATILNIFNES</sequence>
<reference evidence="1 2" key="1">
    <citation type="submission" date="2024-02" db="EMBL/GenBank/DDBJ databases">
        <title>Genome and pathogenicity analysis of Helicobacter mastomyrinus isolated from mice.</title>
        <authorList>
            <person name="Zhu L."/>
        </authorList>
    </citation>
    <scope>NUCLEOTIDE SEQUENCE [LARGE SCALE GENOMIC DNA]</scope>
    <source>
        <strain evidence="1 2">Hm-17</strain>
    </source>
</reference>
<evidence type="ECO:0000313" key="2">
    <source>
        <dbReference type="Proteomes" id="UP001434737"/>
    </source>
</evidence>
<accession>A0ABZ3F2I4</accession>
<organism evidence="1 2">
    <name type="scientific">Helicobacter mastomyrinus</name>
    <dbReference type="NCBI Taxonomy" id="287948"/>
    <lineage>
        <taxon>Bacteria</taxon>
        <taxon>Pseudomonadati</taxon>
        <taxon>Campylobacterota</taxon>
        <taxon>Epsilonproteobacteria</taxon>
        <taxon>Campylobacterales</taxon>
        <taxon>Helicobacteraceae</taxon>
        <taxon>Helicobacter</taxon>
    </lineage>
</organism>